<evidence type="ECO:0000313" key="2">
    <source>
        <dbReference type="Proteomes" id="UP000821865"/>
    </source>
</evidence>
<gene>
    <name evidence="1" type="ORF">HPB49_018904</name>
</gene>
<organism evidence="1 2">
    <name type="scientific">Dermacentor silvarum</name>
    <name type="common">Tick</name>
    <dbReference type="NCBI Taxonomy" id="543639"/>
    <lineage>
        <taxon>Eukaryota</taxon>
        <taxon>Metazoa</taxon>
        <taxon>Ecdysozoa</taxon>
        <taxon>Arthropoda</taxon>
        <taxon>Chelicerata</taxon>
        <taxon>Arachnida</taxon>
        <taxon>Acari</taxon>
        <taxon>Parasitiformes</taxon>
        <taxon>Ixodida</taxon>
        <taxon>Ixodoidea</taxon>
        <taxon>Ixodidae</taxon>
        <taxon>Rhipicephalinae</taxon>
        <taxon>Dermacentor</taxon>
    </lineage>
</organism>
<protein>
    <submittedName>
        <fullName evidence="1">Uncharacterized protein</fullName>
    </submittedName>
</protein>
<comment type="caution">
    <text evidence="1">The sequence shown here is derived from an EMBL/GenBank/DDBJ whole genome shotgun (WGS) entry which is preliminary data.</text>
</comment>
<evidence type="ECO:0000313" key="1">
    <source>
        <dbReference type="EMBL" id="KAH7971117.1"/>
    </source>
</evidence>
<proteinExistence type="predicted"/>
<sequence>MWWVRATFKDHRHRHHYNRTSRWHGLARHGPGSSPRTRPEADRSTRRPAAALATRPIAEPSGYTAAEDPAKDLANAFTRCLALLSRKSSCPRNGITAGSARRVADAAAHGRGPYVQMPTPGLTPSAVPRIPGCPAGLEYLAQVDHLLVHQRLELMEMLVPFETKNKYVVKNTMGQFVFMAIEDSDLLSRCFCGSIRPFQMSLLDYRSVEVLRLFRPLRCDCCLCFCCLQACIYRPTYL</sequence>
<name>A0ACB8DL10_DERSI</name>
<dbReference type="Proteomes" id="UP000821865">
    <property type="component" value="Chromosome 11"/>
</dbReference>
<reference evidence="1" key="1">
    <citation type="submission" date="2020-05" db="EMBL/GenBank/DDBJ databases">
        <title>Large-scale comparative analyses of tick genomes elucidate their genetic diversity and vector capacities.</title>
        <authorList>
            <person name="Jia N."/>
            <person name="Wang J."/>
            <person name="Shi W."/>
            <person name="Du L."/>
            <person name="Sun Y."/>
            <person name="Zhan W."/>
            <person name="Jiang J."/>
            <person name="Wang Q."/>
            <person name="Zhang B."/>
            <person name="Ji P."/>
            <person name="Sakyi L.B."/>
            <person name="Cui X."/>
            <person name="Yuan T."/>
            <person name="Jiang B."/>
            <person name="Yang W."/>
            <person name="Lam T.T.-Y."/>
            <person name="Chang Q."/>
            <person name="Ding S."/>
            <person name="Wang X."/>
            <person name="Zhu J."/>
            <person name="Ruan X."/>
            <person name="Zhao L."/>
            <person name="Wei J."/>
            <person name="Que T."/>
            <person name="Du C."/>
            <person name="Cheng J."/>
            <person name="Dai P."/>
            <person name="Han X."/>
            <person name="Huang E."/>
            <person name="Gao Y."/>
            <person name="Liu J."/>
            <person name="Shao H."/>
            <person name="Ye R."/>
            <person name="Li L."/>
            <person name="Wei W."/>
            <person name="Wang X."/>
            <person name="Wang C."/>
            <person name="Yang T."/>
            <person name="Huo Q."/>
            <person name="Li W."/>
            <person name="Guo W."/>
            <person name="Chen H."/>
            <person name="Zhou L."/>
            <person name="Ni X."/>
            <person name="Tian J."/>
            <person name="Zhou Y."/>
            <person name="Sheng Y."/>
            <person name="Liu T."/>
            <person name="Pan Y."/>
            <person name="Xia L."/>
            <person name="Li J."/>
            <person name="Zhao F."/>
            <person name="Cao W."/>
        </authorList>
    </citation>
    <scope>NUCLEOTIDE SEQUENCE</scope>
    <source>
        <strain evidence="1">Dsil-2018</strain>
    </source>
</reference>
<keyword evidence="2" id="KW-1185">Reference proteome</keyword>
<dbReference type="EMBL" id="CM023480">
    <property type="protein sequence ID" value="KAH7971117.1"/>
    <property type="molecule type" value="Genomic_DNA"/>
</dbReference>
<accession>A0ACB8DL10</accession>